<dbReference type="GO" id="GO:0005509">
    <property type="term" value="F:calcium ion binding"/>
    <property type="evidence" value="ECO:0007669"/>
    <property type="project" value="InterPro"/>
</dbReference>
<keyword evidence="1" id="KW-0812">Transmembrane</keyword>
<organism evidence="3 4">
    <name type="scientific">Dissulfurispira thermophila</name>
    <dbReference type="NCBI Taxonomy" id="2715679"/>
    <lineage>
        <taxon>Bacteria</taxon>
        <taxon>Pseudomonadati</taxon>
        <taxon>Nitrospirota</taxon>
        <taxon>Thermodesulfovibrionia</taxon>
        <taxon>Thermodesulfovibrionales</taxon>
        <taxon>Dissulfurispiraceae</taxon>
        <taxon>Dissulfurispira</taxon>
    </lineage>
</organism>
<dbReference type="EMBL" id="AP022873">
    <property type="protein sequence ID" value="BCB97111.1"/>
    <property type="molecule type" value="Genomic_DNA"/>
</dbReference>
<dbReference type="PANTHER" id="PTHR37494:SF1">
    <property type="entry name" value="STAPHYLOCOCCUS AUREUS SURFACE PROTEIN A"/>
    <property type="match status" value="1"/>
</dbReference>
<keyword evidence="1" id="KW-1133">Transmembrane helix</keyword>
<dbReference type="Gene3D" id="3.30.700.10">
    <property type="entry name" value="Glycoprotein, Type 4 Pilin"/>
    <property type="match status" value="1"/>
</dbReference>
<dbReference type="AlphaFoldDB" id="A0A7G1H4N2"/>
<dbReference type="InterPro" id="IPR012902">
    <property type="entry name" value="N_methyl_site"/>
</dbReference>
<proteinExistence type="predicted"/>
<dbReference type="PROSITE" id="PS50835">
    <property type="entry name" value="IG_LIKE"/>
    <property type="match status" value="1"/>
</dbReference>
<dbReference type="PANTHER" id="PTHR37494">
    <property type="entry name" value="HEMAGGLUTININ"/>
    <property type="match status" value="1"/>
</dbReference>
<dbReference type="InterPro" id="IPR045584">
    <property type="entry name" value="Pilin-like"/>
</dbReference>
<dbReference type="Pfam" id="PF05345">
    <property type="entry name" value="He_PIG"/>
    <property type="match status" value="2"/>
</dbReference>
<dbReference type="SUPFAM" id="SSF54523">
    <property type="entry name" value="Pili subunits"/>
    <property type="match status" value="1"/>
</dbReference>
<dbReference type="InterPro" id="IPR007110">
    <property type="entry name" value="Ig-like_dom"/>
</dbReference>
<keyword evidence="4" id="KW-1185">Reference proteome</keyword>
<feature type="transmembrane region" description="Helical" evidence="1">
    <location>
        <begin position="28"/>
        <end position="49"/>
    </location>
</feature>
<dbReference type="NCBIfam" id="TIGR02532">
    <property type="entry name" value="IV_pilin_GFxxxE"/>
    <property type="match status" value="1"/>
</dbReference>
<evidence type="ECO:0000259" key="2">
    <source>
        <dbReference type="PROSITE" id="PS50835"/>
    </source>
</evidence>
<dbReference type="KEGG" id="dtp:JZK55_20330"/>
<dbReference type="Pfam" id="PF07963">
    <property type="entry name" value="N_methyl"/>
    <property type="match status" value="1"/>
</dbReference>
<dbReference type="Proteomes" id="UP000516360">
    <property type="component" value="Chromosome"/>
</dbReference>
<gene>
    <name evidence="3" type="ORF">JZK55_20330</name>
</gene>
<dbReference type="InterPro" id="IPR013783">
    <property type="entry name" value="Ig-like_fold"/>
</dbReference>
<reference evidence="3 4" key="1">
    <citation type="submission" date="2020-03" db="EMBL/GenBank/DDBJ databases">
        <title>Complete genome sequences of two sulfur-disproportionating bacterial strains T55J and Mzg5.</title>
        <authorList>
            <person name="Umezawa K."/>
            <person name="Kojima H."/>
            <person name="Kato Y."/>
            <person name="Fukui M."/>
        </authorList>
    </citation>
    <scope>NUCLEOTIDE SEQUENCE [LARGE SCALE GENOMIC DNA]</scope>
    <source>
        <strain evidence="3 4">T55J</strain>
    </source>
</reference>
<protein>
    <recommendedName>
        <fullName evidence="2">Ig-like domain-containing protein</fullName>
    </recommendedName>
</protein>
<dbReference type="Gene3D" id="2.60.40.10">
    <property type="entry name" value="Immunoglobulins"/>
    <property type="match status" value="2"/>
</dbReference>
<dbReference type="SUPFAM" id="SSF49313">
    <property type="entry name" value="Cadherin-like"/>
    <property type="match status" value="1"/>
</dbReference>
<dbReference type="InterPro" id="IPR015919">
    <property type="entry name" value="Cadherin-like_sf"/>
</dbReference>
<evidence type="ECO:0000256" key="1">
    <source>
        <dbReference type="SAM" id="Phobius"/>
    </source>
</evidence>
<name>A0A7G1H4N2_9BACT</name>
<dbReference type="GO" id="GO:0016020">
    <property type="term" value="C:membrane"/>
    <property type="evidence" value="ECO:0007669"/>
    <property type="project" value="InterPro"/>
</dbReference>
<accession>A0A7G1H4N2</accession>
<evidence type="ECO:0000313" key="3">
    <source>
        <dbReference type="EMBL" id="BCB97111.1"/>
    </source>
</evidence>
<feature type="domain" description="Ig-like" evidence="2">
    <location>
        <begin position="363"/>
        <end position="477"/>
    </location>
</feature>
<keyword evidence="1" id="KW-0472">Membrane</keyword>
<dbReference type="RefSeq" id="WP_203472256.1">
    <property type="nucleotide sequence ID" value="NZ_AP022873.1"/>
</dbReference>
<evidence type="ECO:0000313" key="4">
    <source>
        <dbReference type="Proteomes" id="UP000516360"/>
    </source>
</evidence>
<sequence>MRKIKKPSVSPLHPFTPSPLHRKGGFTLIELAMVLVVIGLLIGLGASLIGPLTKRAKLIETRETVKAVYESILGYAASNKKFPTDLSVLGIRTTDAYNRPLFYNAINVTNLCTSTATYLTVNDNSSGTPQTKNNVAFILLGEGENRTNDTGSTSPFTIKEQGVDDYDDIVMYADIDKLRSQICTSFKITTDSLPIGTEEMAYPSTTLEATDGTPPYTWGIQSGSLPAGLTLSSDGVISGTPTTDGSYNFTVRVCDSDDTNPPDDCPPTTNKDRLATKSLTITINPNKPRITTEILNYGTVNQSYAATLSATGGLSPYSWNIPSGLPTGLILKDTGTCGSFTCTASTPCICGTPTTAGTFTFTPTVTDSRSRTASKTLSIAINAAAAGDGLSCTLTATSPINVGSSSTLTWAVNNGPADTRTFSPAPGGTCLTNPTSDTGSCTTAALYSTTTFGLTVTKGSETSSCSVTVYINPASVNPSCTLEASPNPVTVGNPTSLIWSIYNGPANGTFSIVSGSASLGSCTSISNSYGGNCTTGNVNANTTFQLLLTPGGGLCATTVYTTSQDYCSSYTVRNTTGGNIYVRCNNGTGCQYTSCTRIRDNRQFNIRQSDTNRINLYTNSSCTRQNQSGIKSVSYNSSITADAYAVNTDGNKNCAVAIDVDTNDDWILTDE</sequence>